<dbReference type="FunFam" id="3.40.50.300:FF:000808">
    <property type="entry name" value="Small GTP-binding protein, putative"/>
    <property type="match status" value="1"/>
</dbReference>
<dbReference type="PROSITE" id="PS51419">
    <property type="entry name" value="RAB"/>
    <property type="match status" value="1"/>
</dbReference>
<name>H8X089_CANO9</name>
<dbReference type="PROSITE" id="PS51420">
    <property type="entry name" value="RHO"/>
    <property type="match status" value="1"/>
</dbReference>
<dbReference type="GO" id="GO:0005525">
    <property type="term" value="F:GTP binding"/>
    <property type="evidence" value="ECO:0007669"/>
    <property type="project" value="InterPro"/>
</dbReference>
<evidence type="ECO:0000313" key="3">
    <source>
        <dbReference type="Proteomes" id="UP000005018"/>
    </source>
</evidence>
<proteinExistence type="predicted"/>
<dbReference type="OrthoDB" id="63533at2759"/>
<dbReference type="SMART" id="SM00175">
    <property type="entry name" value="RAB"/>
    <property type="match status" value="1"/>
</dbReference>
<dbReference type="NCBIfam" id="TIGR00231">
    <property type="entry name" value="small_GTP"/>
    <property type="match status" value="1"/>
</dbReference>
<organism evidence="2 3">
    <name type="scientific">Candida orthopsilosis (strain 90-125)</name>
    <name type="common">Yeast</name>
    <dbReference type="NCBI Taxonomy" id="1136231"/>
    <lineage>
        <taxon>Eukaryota</taxon>
        <taxon>Fungi</taxon>
        <taxon>Dikarya</taxon>
        <taxon>Ascomycota</taxon>
        <taxon>Saccharomycotina</taxon>
        <taxon>Pichiomycetes</taxon>
        <taxon>Debaryomycetaceae</taxon>
        <taxon>Candida/Lodderomyces clade</taxon>
        <taxon>Candida</taxon>
    </lineage>
</organism>
<dbReference type="AlphaFoldDB" id="H8X089"/>
<dbReference type="EMBL" id="HE681720">
    <property type="protein sequence ID" value="CCG22601.1"/>
    <property type="molecule type" value="Genomic_DNA"/>
</dbReference>
<dbReference type="SUPFAM" id="SSF52540">
    <property type="entry name" value="P-loop containing nucleoside triphosphate hydrolases"/>
    <property type="match status" value="1"/>
</dbReference>
<dbReference type="eggNOG" id="KOG0092">
    <property type="taxonomic scope" value="Eukaryota"/>
</dbReference>
<protein>
    <submittedName>
        <fullName evidence="2">Uncharacterized protein</fullName>
    </submittedName>
</protein>
<sequence>MSLEDQQYPSYKVVVLGESSVGKTSLVHRFTSNRFDSRTSNTIGAAFTTKVHSSPNKPDKKINLEIWDTAGQERYRSLTPMYYRNAKTALVCFDMDNVESTLDTARFWIQQLELNNSSSTENKIEIRLVGTKADLVKGDKTALEDQVREFMAEHKLISTYDETSSKINEGVIQLFTNIVENISDEYVRSFYENKGDDNDIRNLLGPRQMSSCC</sequence>
<reference evidence="2 3" key="1">
    <citation type="journal article" date="2012" name="PLoS ONE">
        <title>Sequence and analysis of the genome of the pathogenic yeast Candida orthopsilosis.</title>
        <authorList>
            <person name="Riccombeni A."/>
            <person name="Vidanes G."/>
            <person name="Proux-Wera E."/>
            <person name="Wolfe K.H."/>
            <person name="Butler G."/>
        </authorList>
    </citation>
    <scope>NUCLEOTIDE SEQUENCE [LARGE SCALE GENOMIC DNA]</scope>
    <source>
        <strain evidence="2 3">Co 90-125</strain>
    </source>
</reference>
<dbReference type="InterPro" id="IPR027417">
    <property type="entry name" value="P-loop_NTPase"/>
</dbReference>
<keyword evidence="1" id="KW-0547">Nucleotide-binding</keyword>
<dbReference type="GO" id="GO:0003924">
    <property type="term" value="F:GTPase activity"/>
    <property type="evidence" value="ECO:0007669"/>
    <property type="project" value="InterPro"/>
</dbReference>
<dbReference type="GeneID" id="14539157"/>
<dbReference type="HOGENOM" id="CLU_041217_10_2_1"/>
<dbReference type="RefSeq" id="XP_003868036.1">
    <property type="nucleotide sequence ID" value="XM_003867988.1"/>
</dbReference>
<accession>H8X089</accession>
<dbReference type="InterPro" id="IPR001806">
    <property type="entry name" value="Small_GTPase"/>
</dbReference>
<evidence type="ECO:0000313" key="2">
    <source>
        <dbReference type="EMBL" id="CCG22601.1"/>
    </source>
</evidence>
<keyword evidence="3" id="KW-1185">Reference proteome</keyword>
<dbReference type="Gene3D" id="3.40.50.300">
    <property type="entry name" value="P-loop containing nucleotide triphosphate hydrolases"/>
    <property type="match status" value="1"/>
</dbReference>
<dbReference type="PRINTS" id="PR00449">
    <property type="entry name" value="RASTRNSFRMNG"/>
</dbReference>
<gene>
    <name evidence="2" type="ORF">CORT_0B08970</name>
</gene>
<dbReference type="PROSITE" id="PS51421">
    <property type="entry name" value="RAS"/>
    <property type="match status" value="1"/>
</dbReference>
<dbReference type="SMART" id="SM00174">
    <property type="entry name" value="RHO"/>
    <property type="match status" value="1"/>
</dbReference>
<dbReference type="KEGG" id="cot:CORT_0B08970"/>
<dbReference type="Pfam" id="PF00071">
    <property type="entry name" value="Ras"/>
    <property type="match status" value="1"/>
</dbReference>
<dbReference type="InterPro" id="IPR005225">
    <property type="entry name" value="Small_GTP-bd"/>
</dbReference>
<dbReference type="PANTHER" id="PTHR47978">
    <property type="match status" value="1"/>
</dbReference>
<dbReference type="SMART" id="SM00173">
    <property type="entry name" value="RAS"/>
    <property type="match status" value="1"/>
</dbReference>
<dbReference type="Proteomes" id="UP000005018">
    <property type="component" value="Chromosome 2"/>
</dbReference>
<evidence type="ECO:0000256" key="1">
    <source>
        <dbReference type="ARBA" id="ARBA00022741"/>
    </source>
</evidence>